<dbReference type="InterPro" id="IPR041227">
    <property type="entry name" value="FluMu_N"/>
</dbReference>
<sequence length="70" mass="7678">MAEKKSIRIVARHVRGKSPLPSYRRAGIVLGLTDAEYEVTEDQLAALKADKLVKLAVKTEAKASGKDEKK</sequence>
<dbReference type="AlphaFoldDB" id="A0A645JBC8"/>
<evidence type="ECO:0000313" key="2">
    <source>
        <dbReference type="EMBL" id="MPN56843.1"/>
    </source>
</evidence>
<dbReference type="EMBL" id="VSSQ01127654">
    <property type="protein sequence ID" value="MPN56843.1"/>
    <property type="molecule type" value="Genomic_DNA"/>
</dbReference>
<feature type="domain" description="Mu-like prophage FluMu N-terminal" evidence="1">
    <location>
        <begin position="23"/>
        <end position="57"/>
    </location>
</feature>
<proteinExistence type="predicted"/>
<name>A0A645JBC8_9ZZZZ</name>
<organism evidence="2">
    <name type="scientific">bioreactor metagenome</name>
    <dbReference type="NCBI Taxonomy" id="1076179"/>
    <lineage>
        <taxon>unclassified sequences</taxon>
        <taxon>metagenomes</taxon>
        <taxon>ecological metagenomes</taxon>
    </lineage>
</organism>
<protein>
    <recommendedName>
        <fullName evidence="1">Mu-like prophage FluMu N-terminal domain-containing protein</fullName>
    </recommendedName>
</protein>
<evidence type="ECO:0000259" key="1">
    <source>
        <dbReference type="Pfam" id="PF17891"/>
    </source>
</evidence>
<comment type="caution">
    <text evidence="2">The sequence shown here is derived from an EMBL/GenBank/DDBJ whole genome shotgun (WGS) entry which is preliminary data.</text>
</comment>
<dbReference type="SUPFAM" id="SSF160059">
    <property type="entry name" value="PriA/YqbF domain"/>
    <property type="match status" value="1"/>
</dbReference>
<gene>
    <name evidence="2" type="ORF">SDC9_204536</name>
</gene>
<dbReference type="Pfam" id="PF17891">
    <property type="entry name" value="FluMu_N"/>
    <property type="match status" value="1"/>
</dbReference>
<dbReference type="Gene3D" id="3.40.5.80">
    <property type="match status" value="1"/>
</dbReference>
<accession>A0A645JBC8</accession>
<reference evidence="2" key="1">
    <citation type="submission" date="2019-08" db="EMBL/GenBank/DDBJ databases">
        <authorList>
            <person name="Kucharzyk K."/>
            <person name="Murdoch R.W."/>
            <person name="Higgins S."/>
            <person name="Loffler F."/>
        </authorList>
    </citation>
    <scope>NUCLEOTIDE SEQUENCE</scope>
</reference>